<gene>
    <name evidence="1" type="ORF">Goari_018195</name>
</gene>
<sequence>MTKAQFLLQQDSYNLWTDGRRIL</sequence>
<evidence type="ECO:0000313" key="2">
    <source>
        <dbReference type="Proteomes" id="UP000593577"/>
    </source>
</evidence>
<accession>A0A7J8WNV0</accession>
<name>A0A7J8WNV0_GOSAI</name>
<keyword evidence="2" id="KW-1185">Reference proteome</keyword>
<dbReference type="Proteomes" id="UP000593577">
    <property type="component" value="Unassembled WGS sequence"/>
</dbReference>
<reference evidence="1 2" key="1">
    <citation type="journal article" date="2019" name="Genome Biol. Evol.">
        <title>Insights into the evolution of the New World diploid cottons (Gossypium, subgenus Houzingenia) based on genome sequencing.</title>
        <authorList>
            <person name="Grover C.E."/>
            <person name="Arick M.A. 2nd"/>
            <person name="Thrash A."/>
            <person name="Conover J.L."/>
            <person name="Sanders W.S."/>
            <person name="Peterson D.G."/>
            <person name="Frelichowski J.E."/>
            <person name="Scheffler J.A."/>
            <person name="Scheffler B.E."/>
            <person name="Wendel J.F."/>
        </authorList>
    </citation>
    <scope>NUCLEOTIDE SEQUENCE [LARGE SCALE GENOMIC DNA]</scope>
    <source>
        <strain evidence="1">185</strain>
        <tissue evidence="1">Leaf</tissue>
    </source>
</reference>
<evidence type="ECO:0000313" key="1">
    <source>
        <dbReference type="EMBL" id="MBA0676731.1"/>
    </source>
</evidence>
<organism evidence="1 2">
    <name type="scientific">Gossypium aridum</name>
    <name type="common">American cotton</name>
    <name type="synonym">Erioxylum aridum</name>
    <dbReference type="NCBI Taxonomy" id="34290"/>
    <lineage>
        <taxon>Eukaryota</taxon>
        <taxon>Viridiplantae</taxon>
        <taxon>Streptophyta</taxon>
        <taxon>Embryophyta</taxon>
        <taxon>Tracheophyta</taxon>
        <taxon>Spermatophyta</taxon>
        <taxon>Magnoliopsida</taxon>
        <taxon>eudicotyledons</taxon>
        <taxon>Gunneridae</taxon>
        <taxon>Pentapetalae</taxon>
        <taxon>rosids</taxon>
        <taxon>malvids</taxon>
        <taxon>Malvales</taxon>
        <taxon>Malvaceae</taxon>
        <taxon>Malvoideae</taxon>
        <taxon>Gossypium</taxon>
    </lineage>
</organism>
<dbReference type="AlphaFoldDB" id="A0A7J8WNV0"/>
<proteinExistence type="predicted"/>
<comment type="caution">
    <text evidence="1">The sequence shown here is derived from an EMBL/GenBank/DDBJ whole genome shotgun (WGS) entry which is preliminary data.</text>
</comment>
<protein>
    <submittedName>
        <fullName evidence="1">Uncharacterized protein</fullName>
    </submittedName>
</protein>
<dbReference type="EMBL" id="JABFAA010000002">
    <property type="protein sequence ID" value="MBA0676731.1"/>
    <property type="molecule type" value="Genomic_DNA"/>
</dbReference>